<dbReference type="PANTHER" id="PTHR18934:SF99">
    <property type="entry name" value="ATP-DEPENDENT RNA HELICASE DHX37-RELATED"/>
    <property type="match status" value="1"/>
</dbReference>
<dbReference type="InterPro" id="IPR007502">
    <property type="entry name" value="Helicase-assoc_dom"/>
</dbReference>
<dbReference type="InterPro" id="IPR001650">
    <property type="entry name" value="Helicase_C-like"/>
</dbReference>
<dbReference type="PROSITE" id="PS51192">
    <property type="entry name" value="HELICASE_ATP_BIND_1"/>
    <property type="match status" value="1"/>
</dbReference>
<dbReference type="Pfam" id="PF04408">
    <property type="entry name" value="WHD_HA2"/>
    <property type="match status" value="1"/>
</dbReference>
<dbReference type="Pfam" id="PF21010">
    <property type="entry name" value="HA2_C"/>
    <property type="match status" value="1"/>
</dbReference>
<dbReference type="CDD" id="cd18791">
    <property type="entry name" value="SF2_C_RHA"/>
    <property type="match status" value="1"/>
</dbReference>
<evidence type="ECO:0000256" key="1">
    <source>
        <dbReference type="ARBA" id="ARBA00008792"/>
    </source>
</evidence>
<keyword evidence="10" id="KW-1185">Reference proteome</keyword>
<dbReference type="RefSeq" id="XP_006823126.1">
    <property type="nucleotide sequence ID" value="XM_006823063.1"/>
</dbReference>
<dbReference type="EC" id="3.6.4.13" evidence="2"/>
<dbReference type="InterPro" id="IPR011709">
    <property type="entry name" value="DEAD-box_helicase_OB_fold"/>
</dbReference>
<dbReference type="SMART" id="SM00487">
    <property type="entry name" value="DEXDc"/>
    <property type="match status" value="1"/>
</dbReference>
<dbReference type="Pfam" id="PF23362">
    <property type="entry name" value="DHX37_C"/>
    <property type="match status" value="1"/>
</dbReference>
<feature type="region of interest" description="Disordered" evidence="7">
    <location>
        <begin position="185"/>
        <end position="204"/>
    </location>
</feature>
<keyword evidence="3" id="KW-0547">Nucleotide-binding</keyword>
<evidence type="ECO:0000256" key="7">
    <source>
        <dbReference type="SAM" id="MobiDB-lite"/>
    </source>
</evidence>
<evidence type="ECO:0000256" key="4">
    <source>
        <dbReference type="ARBA" id="ARBA00022801"/>
    </source>
</evidence>
<dbReference type="PANTHER" id="PTHR18934">
    <property type="entry name" value="ATP-DEPENDENT RNA HELICASE"/>
    <property type="match status" value="1"/>
</dbReference>
<evidence type="ECO:0000256" key="6">
    <source>
        <dbReference type="ARBA" id="ARBA00022840"/>
    </source>
</evidence>
<evidence type="ECO:0000256" key="5">
    <source>
        <dbReference type="ARBA" id="ARBA00022806"/>
    </source>
</evidence>
<reference evidence="11" key="1">
    <citation type="submission" date="2025-08" db="UniProtKB">
        <authorList>
            <consortium name="RefSeq"/>
        </authorList>
    </citation>
    <scope>IDENTIFICATION</scope>
    <source>
        <tissue evidence="11">Testes</tissue>
    </source>
</reference>
<dbReference type="Pfam" id="PF00271">
    <property type="entry name" value="Helicase_C"/>
    <property type="match status" value="1"/>
</dbReference>
<dbReference type="InterPro" id="IPR056371">
    <property type="entry name" value="DHX37-like_C"/>
</dbReference>
<dbReference type="Gene3D" id="3.40.50.300">
    <property type="entry name" value="P-loop containing nucleotide triphosphate hydrolases"/>
    <property type="match status" value="3"/>
</dbReference>
<keyword evidence="5" id="KW-0347">Helicase</keyword>
<dbReference type="SMART" id="SM00847">
    <property type="entry name" value="HA2"/>
    <property type="match status" value="1"/>
</dbReference>
<dbReference type="InterPro" id="IPR027417">
    <property type="entry name" value="P-loop_NTPase"/>
</dbReference>
<name>A0ABM0MSY5_SACKO</name>
<evidence type="ECO:0000256" key="3">
    <source>
        <dbReference type="ARBA" id="ARBA00022741"/>
    </source>
</evidence>
<accession>A0ABM0MSY5</accession>
<dbReference type="Pfam" id="PF07717">
    <property type="entry name" value="OB_NTP_bind"/>
    <property type="match status" value="1"/>
</dbReference>
<evidence type="ECO:0000259" key="9">
    <source>
        <dbReference type="PROSITE" id="PS51194"/>
    </source>
</evidence>
<dbReference type="InterPro" id="IPR011545">
    <property type="entry name" value="DEAD/DEAH_box_helicase_dom"/>
</dbReference>
<keyword evidence="6" id="KW-0067">ATP-binding</keyword>
<organism evidence="10 11">
    <name type="scientific">Saccoglossus kowalevskii</name>
    <name type="common">Acorn worm</name>
    <dbReference type="NCBI Taxonomy" id="10224"/>
    <lineage>
        <taxon>Eukaryota</taxon>
        <taxon>Metazoa</taxon>
        <taxon>Hemichordata</taxon>
        <taxon>Enteropneusta</taxon>
        <taxon>Harrimaniidae</taxon>
        <taxon>Saccoglossus</taxon>
    </lineage>
</organism>
<dbReference type="GeneID" id="102804948"/>
<protein>
    <recommendedName>
        <fullName evidence="2">RNA helicase</fullName>
        <ecNumber evidence="2">3.6.4.13</ecNumber>
    </recommendedName>
</protein>
<dbReference type="InterPro" id="IPR014001">
    <property type="entry name" value="Helicase_ATP-bd"/>
</dbReference>
<dbReference type="SMART" id="SM00490">
    <property type="entry name" value="HELICc"/>
    <property type="match status" value="1"/>
</dbReference>
<dbReference type="SMART" id="SM00382">
    <property type="entry name" value="AAA"/>
    <property type="match status" value="1"/>
</dbReference>
<feature type="region of interest" description="Disordered" evidence="7">
    <location>
        <begin position="137"/>
        <end position="174"/>
    </location>
</feature>
<proteinExistence type="inferred from homology"/>
<evidence type="ECO:0000313" key="10">
    <source>
        <dbReference type="Proteomes" id="UP000694865"/>
    </source>
</evidence>
<feature type="domain" description="Helicase C-terminal" evidence="9">
    <location>
        <begin position="549"/>
        <end position="722"/>
    </location>
</feature>
<feature type="region of interest" description="Disordered" evidence="7">
    <location>
        <begin position="506"/>
        <end position="527"/>
    </location>
</feature>
<dbReference type="PROSITE" id="PS51194">
    <property type="entry name" value="HELICASE_CTER"/>
    <property type="match status" value="1"/>
</dbReference>
<feature type="domain" description="Helicase ATP-binding" evidence="8">
    <location>
        <begin position="273"/>
        <end position="439"/>
    </location>
</feature>
<dbReference type="PROSITE" id="PS00690">
    <property type="entry name" value="DEAH_ATP_HELICASE"/>
    <property type="match status" value="1"/>
</dbReference>
<dbReference type="InterPro" id="IPR002464">
    <property type="entry name" value="DNA/RNA_helicase_DEAH_CS"/>
</dbReference>
<dbReference type="Proteomes" id="UP000694865">
    <property type="component" value="Unplaced"/>
</dbReference>
<dbReference type="InterPro" id="IPR003593">
    <property type="entry name" value="AAA+_ATPase"/>
</dbReference>
<keyword evidence="4" id="KW-0378">Hydrolase</keyword>
<sequence>MGKVKRKFNWKARRVAAENTPNEPVDVPEVELDQTLHGTFDTSNALVLPAKKDKSEKKFDEIKKVRKLSKKKRKQLEKVIEHRKKKEKRAELLAALQEVQASKDEMLMFQSTAKIGQHVKAPKRQLETCDLKISSISGSNKKKRTEDDSVCRYGSDSSDINTSDMSTDDEETPDKEEVIIKEKENAKQVEVDDNVKDAESDKSELKKQESVVKDCENTEKKDFLSDGKVKVKNIVEISEEDRKPAVFVPVNRSSEIQEARLGLPILAEEQIIMETVRHNSVVIICGETGSGKTTQVPQFLYEAGYAQNGLIAVTEPRRVAAISMSKRVAHEMNLSTSEVSYQIRYEGNVSKETQIKFMTDGVLLKEIQKDFLLSSYSVVIIDEAHERSVYTDILIGLLSRIVPLRKKRAKPLKLIIMSATLRVEDFTENGKLFKVKPPVLKVDSRQYPVTVHFNKRTPMDDYMNEAYQKILKIHRTLPAGSILVFVTGQNEVNALCRKLKEATRPKQFKAHLQDEDAEDDEQEAKDFKKRKLPKIQLDSYSVDPYEEEEIDEVNDDLLEDIQSDFGLQTEVDSSEDEMDKSAIMSSENDDVPLHVLPLYSLLSPEKQARVFQPPPEGTRLCVVSTNVSETSLTIPGIKYVVDTGKVKRRYYDKVTGVSAFRITWTSKASANQRAGRAGRTEAGHCYRLYSSAVFANDFDKFSPPEITRRPVDDLILQMKDMNIDKVVNFPFPTPPEIETMKAAEKLLVSLGALEPPLKTGRFRDLKKAECSSHITPLGKAMACFPVAPRYAKMLALGAQEDCLQYVIAMVAALTVHDVFDENINSSDSSSEKEVNRKVKARVSHYKRLWAGQGESLLLGDLMVLLSAVGASEFGGLTPAFCGSHCLRYKAMIEIINAVNPDCGIFVDPKMQPPSLIQMKILREIGLAGMGDHVARRLPSDQQTLETKGAYKAEGLEDLIYIHPESVLFRQLPEYVIYQEVIETGKLYMRGITAIEPDWLPRLLPHMCVLSRPLEEPPVVYHAKTGTVHCYMTSTFGRGGWTIPAVELEYPNNIEKYKWFAKFLLEGKVIKSLAVFVPHLLSTPSTMVKSWAKLQPRTEVLLKSLVMEDVNSKDALLKAWDKNSQYLLSSFCEWLPNEKHIEVQKIWPPVKRKEN</sequence>
<comment type="similarity">
    <text evidence="1">Belongs to the DEAD box helicase family. DEAH subfamily.</text>
</comment>
<dbReference type="CDD" id="cd17982">
    <property type="entry name" value="DEXHc_DHX37"/>
    <property type="match status" value="1"/>
</dbReference>
<gene>
    <name evidence="11" type="primary">LOC102804948</name>
</gene>
<evidence type="ECO:0000313" key="11">
    <source>
        <dbReference type="RefSeq" id="XP_006823126.1"/>
    </source>
</evidence>
<evidence type="ECO:0000259" key="8">
    <source>
        <dbReference type="PROSITE" id="PS51192"/>
    </source>
</evidence>
<dbReference type="Pfam" id="PF00270">
    <property type="entry name" value="DEAD"/>
    <property type="match status" value="1"/>
</dbReference>
<dbReference type="Gene3D" id="1.20.120.1080">
    <property type="match status" value="1"/>
</dbReference>
<dbReference type="InterPro" id="IPR048333">
    <property type="entry name" value="HA2_WH"/>
</dbReference>
<evidence type="ECO:0000256" key="2">
    <source>
        <dbReference type="ARBA" id="ARBA00012552"/>
    </source>
</evidence>
<dbReference type="SUPFAM" id="SSF52540">
    <property type="entry name" value="P-loop containing nucleoside triphosphate hydrolases"/>
    <property type="match status" value="1"/>
</dbReference>
<feature type="compositionally biased region" description="Polar residues" evidence="7">
    <location>
        <begin position="155"/>
        <end position="165"/>
    </location>
</feature>